<sequence length="96" mass="9407">MKKKDKVAAALVLRGLAKGGKFSANANADGANVKSAVENAVGKKDGALKDVQAAAADAAEAGKLFGAGGGNANADDIKKAAEAVSSVSGKQILILQ</sequence>
<dbReference type="Pfam" id="PF00921">
    <property type="entry name" value="Lipoprotein_2"/>
    <property type="match status" value="1"/>
</dbReference>
<keyword evidence="5 8" id="KW-0564">Palmitate</keyword>
<organism evidence="9">
    <name type="scientific">Borreliella burgdorferi</name>
    <name type="common">Lyme disease spirochete</name>
    <name type="synonym">Borrelia burgdorferi</name>
    <dbReference type="NCBI Taxonomy" id="139"/>
    <lineage>
        <taxon>Bacteria</taxon>
        <taxon>Pseudomonadati</taxon>
        <taxon>Spirochaetota</taxon>
        <taxon>Spirochaetia</taxon>
        <taxon>Spirochaetales</taxon>
        <taxon>Borreliaceae</taxon>
        <taxon>Borreliella</taxon>
    </lineage>
</organism>
<dbReference type="GO" id="GO:0009279">
    <property type="term" value="C:cell outer membrane"/>
    <property type="evidence" value="ECO:0007669"/>
    <property type="project" value="UniProtKB-SubCell"/>
</dbReference>
<evidence type="ECO:0000256" key="3">
    <source>
        <dbReference type="ARBA" id="ARBA00022729"/>
    </source>
</evidence>
<keyword evidence="9" id="KW-0614">Plasmid</keyword>
<dbReference type="AlphaFoldDB" id="Q9S552"/>
<reference evidence="9" key="1">
    <citation type="submission" date="1997-05" db="EMBL/GenBank/DDBJ databases">
        <title>3' fragment of L14 clone of Borrelia burgdorferi.</title>
        <authorList>
            <person name="Feng S."/>
            <person name="Barthold S.W."/>
        </authorList>
    </citation>
    <scope>NUCLEOTIDE SEQUENCE</scope>
    <source>
        <strain evidence="9">N40</strain>
        <plasmid evidence="9">lp36</plasmid>
    </source>
</reference>
<keyword evidence="4 8" id="KW-0472">Membrane</keyword>
<evidence type="ECO:0000256" key="2">
    <source>
        <dbReference type="ARBA" id="ARBA00004459"/>
    </source>
</evidence>
<evidence type="ECO:0000256" key="7">
    <source>
        <dbReference type="ARBA" id="ARBA00023288"/>
    </source>
</evidence>
<keyword evidence="7 8" id="KW-0449">Lipoprotein</keyword>
<evidence type="ECO:0000256" key="1">
    <source>
        <dbReference type="ARBA" id="ARBA00003932"/>
    </source>
</evidence>
<evidence type="ECO:0000256" key="6">
    <source>
        <dbReference type="ARBA" id="ARBA00023237"/>
    </source>
</evidence>
<evidence type="ECO:0000256" key="8">
    <source>
        <dbReference type="RuleBase" id="RU363105"/>
    </source>
</evidence>
<evidence type="ECO:0000256" key="4">
    <source>
        <dbReference type="ARBA" id="ARBA00023136"/>
    </source>
</evidence>
<dbReference type="SUPFAM" id="SSF74748">
    <property type="entry name" value="Variable surface antigen VlsE"/>
    <property type="match status" value="2"/>
</dbReference>
<accession>Q9S552</accession>
<evidence type="ECO:0000256" key="5">
    <source>
        <dbReference type="ARBA" id="ARBA00023139"/>
    </source>
</evidence>
<dbReference type="EMBL" id="AF006038">
    <property type="protein sequence ID" value="AAD47135.1"/>
    <property type="molecule type" value="Genomic_DNA"/>
</dbReference>
<name>Q9S552_BORBG</name>
<comment type="function">
    <text evidence="1 8">The Vlp and Vsp proteins are antigenically distinct proteins, only one vlp or vsp gene is transcriptionally active at any one time. Switching between these genes is a mechanism of host immune response evasion.</text>
</comment>
<evidence type="ECO:0000313" key="9">
    <source>
        <dbReference type="EMBL" id="AAD47135.1"/>
    </source>
</evidence>
<protein>
    <recommendedName>
        <fullName evidence="8">Variable large protein</fullName>
    </recommendedName>
</protein>
<comment type="subcellular location">
    <subcellularLocation>
        <location evidence="2 8">Cell outer membrane</location>
        <topology evidence="2 8">Lipid-anchor</topology>
    </subcellularLocation>
</comment>
<geneLocation type="plasmid" evidence="9">
    <name>lp36</name>
</geneLocation>
<dbReference type="InterPro" id="IPR000680">
    <property type="entry name" value="Borrelia_lipo"/>
</dbReference>
<proteinExistence type="predicted"/>
<keyword evidence="6 8" id="KW-0998">Cell outer membrane</keyword>
<keyword evidence="3" id="KW-0732">Signal</keyword>